<feature type="domain" description="HTH luxR-type" evidence="4">
    <location>
        <begin position="140"/>
        <end position="205"/>
    </location>
</feature>
<reference evidence="6 7" key="1">
    <citation type="journal article" date="2011" name="J. Bacteriol.">
        <title>Genome sequence of Chthoniobacter flavus Ellin428, an aerobic heterotrophic soil bacterium.</title>
        <authorList>
            <person name="Kant R."/>
            <person name="van Passel M.W."/>
            <person name="Palva A."/>
            <person name="Lucas S."/>
            <person name="Lapidus A."/>
            <person name="Glavina Del Rio T."/>
            <person name="Dalin E."/>
            <person name="Tice H."/>
            <person name="Bruce D."/>
            <person name="Goodwin L."/>
            <person name="Pitluck S."/>
            <person name="Larimer F.W."/>
            <person name="Land M.L."/>
            <person name="Hauser L."/>
            <person name="Sangwan P."/>
            <person name="de Vos W.M."/>
            <person name="Janssen P.H."/>
            <person name="Smidt H."/>
        </authorList>
    </citation>
    <scope>NUCLEOTIDE SEQUENCE [LARGE SCALE GENOMIC DNA]</scope>
    <source>
        <strain evidence="6 7">Ellin428</strain>
    </source>
</reference>
<evidence type="ECO:0000259" key="5">
    <source>
        <dbReference type="PROSITE" id="PS50110"/>
    </source>
</evidence>
<dbReference type="PRINTS" id="PR00038">
    <property type="entry name" value="HTHLUXR"/>
</dbReference>
<evidence type="ECO:0000256" key="2">
    <source>
        <dbReference type="ARBA" id="ARBA00023125"/>
    </source>
</evidence>
<evidence type="ECO:0000256" key="3">
    <source>
        <dbReference type="PROSITE-ProRule" id="PRU00169"/>
    </source>
</evidence>
<dbReference type="SUPFAM" id="SSF46894">
    <property type="entry name" value="C-terminal effector domain of the bipartite response regulators"/>
    <property type="match status" value="1"/>
</dbReference>
<evidence type="ECO:0000256" key="1">
    <source>
        <dbReference type="ARBA" id="ARBA00022553"/>
    </source>
</evidence>
<protein>
    <submittedName>
        <fullName evidence="6">Two component transcriptional regulator, LuxR family</fullName>
    </submittedName>
</protein>
<dbReference type="CDD" id="cd17535">
    <property type="entry name" value="REC_NarL-like"/>
    <property type="match status" value="1"/>
</dbReference>
<gene>
    <name evidence="6" type="ORF">CfE428DRAFT_4111</name>
</gene>
<dbReference type="Pfam" id="PF00196">
    <property type="entry name" value="GerE"/>
    <property type="match status" value="1"/>
</dbReference>
<dbReference type="RefSeq" id="WP_006981435.1">
    <property type="nucleotide sequence ID" value="NZ_ABVL01000013.1"/>
</dbReference>
<dbReference type="GO" id="GO:0000160">
    <property type="term" value="P:phosphorelay signal transduction system"/>
    <property type="evidence" value="ECO:0007669"/>
    <property type="project" value="InterPro"/>
</dbReference>
<dbReference type="STRING" id="497964.CfE428DRAFT_4111"/>
<dbReference type="EMBL" id="ABVL01000013">
    <property type="protein sequence ID" value="EDY18327.1"/>
    <property type="molecule type" value="Genomic_DNA"/>
</dbReference>
<dbReference type="SMART" id="SM00421">
    <property type="entry name" value="HTH_LUXR"/>
    <property type="match status" value="1"/>
</dbReference>
<dbReference type="PANTHER" id="PTHR43214">
    <property type="entry name" value="TWO-COMPONENT RESPONSE REGULATOR"/>
    <property type="match status" value="1"/>
</dbReference>
<dbReference type="CDD" id="cd06170">
    <property type="entry name" value="LuxR_C_like"/>
    <property type="match status" value="1"/>
</dbReference>
<feature type="domain" description="Response regulatory" evidence="5">
    <location>
        <begin position="8"/>
        <end position="124"/>
    </location>
</feature>
<dbReference type="GO" id="GO:0006355">
    <property type="term" value="P:regulation of DNA-templated transcription"/>
    <property type="evidence" value="ECO:0007669"/>
    <property type="project" value="InterPro"/>
</dbReference>
<dbReference type="InParanoid" id="B4D5C2"/>
<dbReference type="InterPro" id="IPR000792">
    <property type="entry name" value="Tscrpt_reg_LuxR_C"/>
</dbReference>
<keyword evidence="1 3" id="KW-0597">Phosphoprotein</keyword>
<dbReference type="PROSITE" id="PS50043">
    <property type="entry name" value="HTH_LUXR_2"/>
    <property type="match status" value="1"/>
</dbReference>
<dbReference type="InterPro" id="IPR011006">
    <property type="entry name" value="CheY-like_superfamily"/>
</dbReference>
<proteinExistence type="predicted"/>
<keyword evidence="7" id="KW-1185">Reference proteome</keyword>
<comment type="caution">
    <text evidence="6">The sequence shown here is derived from an EMBL/GenBank/DDBJ whole genome shotgun (WGS) entry which is preliminary data.</text>
</comment>
<dbReference type="PANTHER" id="PTHR43214:SF43">
    <property type="entry name" value="TWO-COMPONENT RESPONSE REGULATOR"/>
    <property type="match status" value="1"/>
</dbReference>
<dbReference type="InterPro" id="IPR039420">
    <property type="entry name" value="WalR-like"/>
</dbReference>
<dbReference type="FunCoup" id="B4D5C2">
    <property type="interactions" value="421"/>
</dbReference>
<keyword evidence="2" id="KW-0238">DNA-binding</keyword>
<dbReference type="Proteomes" id="UP000005824">
    <property type="component" value="Unassembled WGS sequence"/>
</dbReference>
<dbReference type="SMART" id="SM00448">
    <property type="entry name" value="REC"/>
    <property type="match status" value="1"/>
</dbReference>
<dbReference type="InterPro" id="IPR016032">
    <property type="entry name" value="Sig_transdc_resp-reg_C-effctor"/>
</dbReference>
<evidence type="ECO:0000313" key="7">
    <source>
        <dbReference type="Proteomes" id="UP000005824"/>
    </source>
</evidence>
<dbReference type="Pfam" id="PF00072">
    <property type="entry name" value="Response_reg"/>
    <property type="match status" value="1"/>
</dbReference>
<organism evidence="6 7">
    <name type="scientific">Chthoniobacter flavus Ellin428</name>
    <dbReference type="NCBI Taxonomy" id="497964"/>
    <lineage>
        <taxon>Bacteria</taxon>
        <taxon>Pseudomonadati</taxon>
        <taxon>Verrucomicrobiota</taxon>
        <taxon>Spartobacteria</taxon>
        <taxon>Chthoniobacterales</taxon>
        <taxon>Chthoniobacteraceae</taxon>
        <taxon>Chthoniobacter</taxon>
    </lineage>
</organism>
<name>B4D5C2_9BACT</name>
<dbReference type="PROSITE" id="PS50110">
    <property type="entry name" value="RESPONSE_REGULATORY"/>
    <property type="match status" value="1"/>
</dbReference>
<dbReference type="AlphaFoldDB" id="B4D5C2"/>
<dbReference type="InterPro" id="IPR058245">
    <property type="entry name" value="NreC/VraR/RcsB-like_REC"/>
</dbReference>
<evidence type="ECO:0000313" key="6">
    <source>
        <dbReference type="EMBL" id="EDY18327.1"/>
    </source>
</evidence>
<dbReference type="GO" id="GO:0003677">
    <property type="term" value="F:DNA binding"/>
    <property type="evidence" value="ECO:0007669"/>
    <property type="project" value="UniProtKB-KW"/>
</dbReference>
<dbReference type="InterPro" id="IPR001789">
    <property type="entry name" value="Sig_transdc_resp-reg_receiver"/>
</dbReference>
<dbReference type="SUPFAM" id="SSF52172">
    <property type="entry name" value="CheY-like"/>
    <property type="match status" value="1"/>
</dbReference>
<dbReference type="Gene3D" id="3.40.50.2300">
    <property type="match status" value="1"/>
</dbReference>
<accession>B4D5C2</accession>
<dbReference type="eggNOG" id="COG2197">
    <property type="taxonomic scope" value="Bacteria"/>
</dbReference>
<feature type="modified residue" description="4-aspartylphosphate" evidence="3">
    <location>
        <position position="59"/>
    </location>
</feature>
<sequence length="213" mass="23493">MKTSAKIRVMLVDDHFAILMGLRACLKPEGDIAVIAEAADGGEAIEQYRAHLPDITLMDLSLPRLDGVAAIRTICREFPEARIIALTTRQGDDDIHQALSAGARSYVMKNMPRQEMLRAIRAVHDGQEYLPQEVQTALLQHEKRAPLTPRELEVIRLLARGCSNKEIGMALGIAEITAKIHVSHLLSKMGVLDRSQAVMEALRHGIIHLDGSV</sequence>
<evidence type="ECO:0000259" key="4">
    <source>
        <dbReference type="PROSITE" id="PS50043"/>
    </source>
</evidence>